<dbReference type="InterPro" id="IPR050364">
    <property type="entry name" value="Cytochrome_P450_fung"/>
</dbReference>
<evidence type="ECO:0000313" key="12">
    <source>
        <dbReference type="Proteomes" id="UP001362999"/>
    </source>
</evidence>
<dbReference type="SUPFAM" id="SSF48264">
    <property type="entry name" value="Cytochrome P450"/>
    <property type="match status" value="1"/>
</dbReference>
<proteinExistence type="inferred from homology"/>
<dbReference type="GO" id="GO:0005506">
    <property type="term" value="F:iron ion binding"/>
    <property type="evidence" value="ECO:0007669"/>
    <property type="project" value="InterPro"/>
</dbReference>
<keyword evidence="5 9" id="KW-0479">Metal-binding</keyword>
<dbReference type="InterPro" id="IPR036396">
    <property type="entry name" value="Cyt_P450_sf"/>
</dbReference>
<dbReference type="CDD" id="cd11065">
    <property type="entry name" value="CYP64-like"/>
    <property type="match status" value="1"/>
</dbReference>
<dbReference type="Pfam" id="PF00067">
    <property type="entry name" value="p450"/>
    <property type="match status" value="1"/>
</dbReference>
<accession>A0AAV9ZP09</accession>
<dbReference type="PANTHER" id="PTHR46300">
    <property type="entry name" value="P450, PUTATIVE (EUROFUNG)-RELATED-RELATED"/>
    <property type="match status" value="1"/>
</dbReference>
<evidence type="ECO:0000256" key="8">
    <source>
        <dbReference type="ARBA" id="ARBA00023033"/>
    </source>
</evidence>
<evidence type="ECO:0000256" key="7">
    <source>
        <dbReference type="ARBA" id="ARBA00023004"/>
    </source>
</evidence>
<feature type="binding site" description="axial binding residue" evidence="9">
    <location>
        <position position="519"/>
    </location>
    <ligand>
        <name>heme</name>
        <dbReference type="ChEBI" id="CHEBI:30413"/>
    </ligand>
    <ligandPart>
        <name>Fe</name>
        <dbReference type="ChEBI" id="CHEBI:18248"/>
    </ligandPart>
</feature>
<evidence type="ECO:0000256" key="6">
    <source>
        <dbReference type="ARBA" id="ARBA00023002"/>
    </source>
</evidence>
<dbReference type="PRINTS" id="PR00385">
    <property type="entry name" value="P450"/>
</dbReference>
<evidence type="ECO:0000256" key="4">
    <source>
        <dbReference type="ARBA" id="ARBA00022617"/>
    </source>
</evidence>
<dbReference type="Proteomes" id="UP001362999">
    <property type="component" value="Unassembled WGS sequence"/>
</dbReference>
<dbReference type="GO" id="GO:0020037">
    <property type="term" value="F:heme binding"/>
    <property type="evidence" value="ECO:0007669"/>
    <property type="project" value="InterPro"/>
</dbReference>
<dbReference type="InterPro" id="IPR017972">
    <property type="entry name" value="Cyt_P450_CS"/>
</dbReference>
<dbReference type="EMBL" id="JAWWNJ010000125">
    <property type="protein sequence ID" value="KAK6988169.1"/>
    <property type="molecule type" value="Genomic_DNA"/>
</dbReference>
<evidence type="ECO:0000256" key="10">
    <source>
        <dbReference type="RuleBase" id="RU000461"/>
    </source>
</evidence>
<comment type="caution">
    <text evidence="11">The sequence shown here is derived from an EMBL/GenBank/DDBJ whole genome shotgun (WGS) entry which is preliminary data.</text>
</comment>
<keyword evidence="8 10" id="KW-0503">Monooxygenase</keyword>
<gene>
    <name evidence="11" type="ORF">R3P38DRAFT_3097081</name>
</gene>
<keyword evidence="7 9" id="KW-0408">Iron</keyword>
<comment type="cofactor">
    <cofactor evidence="1 9">
        <name>heme</name>
        <dbReference type="ChEBI" id="CHEBI:30413"/>
    </cofactor>
</comment>
<evidence type="ECO:0000256" key="1">
    <source>
        <dbReference type="ARBA" id="ARBA00001971"/>
    </source>
</evidence>
<keyword evidence="4 9" id="KW-0349">Heme</keyword>
<comment type="similarity">
    <text evidence="3 10">Belongs to the cytochrome P450 family.</text>
</comment>
<dbReference type="InterPro" id="IPR001128">
    <property type="entry name" value="Cyt_P450"/>
</dbReference>
<evidence type="ECO:0000313" key="11">
    <source>
        <dbReference type="EMBL" id="KAK6988169.1"/>
    </source>
</evidence>
<keyword evidence="12" id="KW-1185">Reference proteome</keyword>
<dbReference type="InterPro" id="IPR002401">
    <property type="entry name" value="Cyt_P450_E_grp-I"/>
</dbReference>
<dbReference type="PROSITE" id="PS00086">
    <property type="entry name" value="CYTOCHROME_P450"/>
    <property type="match status" value="1"/>
</dbReference>
<keyword evidence="6 10" id="KW-0560">Oxidoreductase</keyword>
<organism evidence="11 12">
    <name type="scientific">Favolaschia claudopus</name>
    <dbReference type="NCBI Taxonomy" id="2862362"/>
    <lineage>
        <taxon>Eukaryota</taxon>
        <taxon>Fungi</taxon>
        <taxon>Dikarya</taxon>
        <taxon>Basidiomycota</taxon>
        <taxon>Agaricomycotina</taxon>
        <taxon>Agaricomycetes</taxon>
        <taxon>Agaricomycetidae</taxon>
        <taxon>Agaricales</taxon>
        <taxon>Marasmiineae</taxon>
        <taxon>Mycenaceae</taxon>
        <taxon>Favolaschia</taxon>
    </lineage>
</organism>
<dbReference type="PANTHER" id="PTHR46300:SF7">
    <property type="entry name" value="P450, PUTATIVE (EUROFUNG)-RELATED"/>
    <property type="match status" value="1"/>
</dbReference>
<evidence type="ECO:0000256" key="2">
    <source>
        <dbReference type="ARBA" id="ARBA00005179"/>
    </source>
</evidence>
<evidence type="ECO:0000256" key="5">
    <source>
        <dbReference type="ARBA" id="ARBA00022723"/>
    </source>
</evidence>
<comment type="pathway">
    <text evidence="2">Secondary metabolite biosynthesis.</text>
</comment>
<evidence type="ECO:0000256" key="9">
    <source>
        <dbReference type="PIRSR" id="PIRSR602401-1"/>
    </source>
</evidence>
<dbReference type="AlphaFoldDB" id="A0AAV9ZP09"/>
<evidence type="ECO:0000256" key="3">
    <source>
        <dbReference type="ARBA" id="ARBA00010617"/>
    </source>
</evidence>
<dbReference type="GO" id="GO:0016705">
    <property type="term" value="F:oxidoreductase activity, acting on paired donors, with incorporation or reduction of molecular oxygen"/>
    <property type="evidence" value="ECO:0007669"/>
    <property type="project" value="InterPro"/>
</dbReference>
<reference evidence="11 12" key="1">
    <citation type="journal article" date="2024" name="J Genomics">
        <title>Draft genome sequencing and assembly of Favolaschia claudopus CIRM-BRFM 2984 isolated from oak limbs.</title>
        <authorList>
            <person name="Navarro D."/>
            <person name="Drula E."/>
            <person name="Chaduli D."/>
            <person name="Cazenave R."/>
            <person name="Ahrendt S."/>
            <person name="Wang J."/>
            <person name="Lipzen A."/>
            <person name="Daum C."/>
            <person name="Barry K."/>
            <person name="Grigoriev I.V."/>
            <person name="Favel A."/>
            <person name="Rosso M.N."/>
            <person name="Martin F."/>
        </authorList>
    </citation>
    <scope>NUCLEOTIDE SEQUENCE [LARGE SCALE GENOMIC DNA]</scope>
    <source>
        <strain evidence="11 12">CIRM-BRFM 2984</strain>
    </source>
</reference>
<dbReference type="Gene3D" id="1.10.630.10">
    <property type="entry name" value="Cytochrome P450"/>
    <property type="match status" value="1"/>
</dbReference>
<dbReference type="GO" id="GO:0004497">
    <property type="term" value="F:monooxygenase activity"/>
    <property type="evidence" value="ECO:0007669"/>
    <property type="project" value="UniProtKB-KW"/>
</dbReference>
<dbReference type="PRINTS" id="PR00463">
    <property type="entry name" value="EP450I"/>
</dbReference>
<protein>
    <submittedName>
        <fullName evidence="11">Cytochrome P450</fullName>
    </submittedName>
</protein>
<name>A0AAV9ZP09_9AGAR</name>
<sequence length="573" mass="64782">MQSIHAADDDSSLSQLLPFEHRSLGLIDKPDTAILCGCKAGTSTGRRPKRPHQHLHPLPTISKFKMLSLVDSYPLTTIIVILTTTFCAAVAHYRRGRHRLPLPPGPRKLPIVGNLFDIPSTFQWKAYAKWAKEFDSDIIHLNVCGTSIIVLSSLEATDMLLEKRIYSDRPRFPMLNELMGWDWNIASKRKLKLTPFTHYCIARRTQRRLLQETLNSKKIQQYEEVELAGARKLLERLLHSPERWEEHVRHMAGELIMAVTYGIQVLPSQDPYIATAHEAVRSLSTASLPGRFLVDTFPILKYIPRWMPGAEFKRQAEKWTKVARDMIELPFAETKRQMECGTAPPSVCANSLDALLDPTQEPLYYNENQIKHVAGALFVGGADTTVYAISNFILAMIWYPEVQKKAQAEIDEVIGRRGLPEFADRKETPYVMAVVLEVLRWKTVGPLALPRSVTEDDQYRGYRIPAGSVVLGNAWAILHDERLYPDPYTFNPERFLLNGKLDPEVRSPDMVFGFGRRRCPGKPLALSSVWITIVSMLAAYDIGKAVDENNGGVIEPTYENTPGSITFVSFGFP</sequence>